<organism evidence="2 3">
    <name type="scientific">Petrolisthes cinctipes</name>
    <name type="common">Flat porcelain crab</name>
    <dbReference type="NCBI Taxonomy" id="88211"/>
    <lineage>
        <taxon>Eukaryota</taxon>
        <taxon>Metazoa</taxon>
        <taxon>Ecdysozoa</taxon>
        <taxon>Arthropoda</taxon>
        <taxon>Crustacea</taxon>
        <taxon>Multicrustacea</taxon>
        <taxon>Malacostraca</taxon>
        <taxon>Eumalacostraca</taxon>
        <taxon>Eucarida</taxon>
        <taxon>Decapoda</taxon>
        <taxon>Pleocyemata</taxon>
        <taxon>Anomura</taxon>
        <taxon>Galatheoidea</taxon>
        <taxon>Porcellanidae</taxon>
        <taxon>Petrolisthes</taxon>
    </lineage>
</organism>
<dbReference type="Proteomes" id="UP001286313">
    <property type="component" value="Unassembled WGS sequence"/>
</dbReference>
<feature type="region of interest" description="Disordered" evidence="1">
    <location>
        <begin position="1"/>
        <end position="49"/>
    </location>
</feature>
<comment type="caution">
    <text evidence="2">The sequence shown here is derived from an EMBL/GenBank/DDBJ whole genome shotgun (WGS) entry which is preliminary data.</text>
</comment>
<reference evidence="2" key="1">
    <citation type="submission" date="2023-10" db="EMBL/GenBank/DDBJ databases">
        <title>Genome assemblies of two species of porcelain crab, Petrolisthes cinctipes and Petrolisthes manimaculis (Anomura: Porcellanidae).</title>
        <authorList>
            <person name="Angst P."/>
        </authorList>
    </citation>
    <scope>NUCLEOTIDE SEQUENCE</scope>
    <source>
        <strain evidence="2">PB745_01</strain>
        <tissue evidence="2">Gill</tissue>
    </source>
</reference>
<accession>A0AAE1GH92</accession>
<gene>
    <name evidence="2" type="ORF">Pcinc_006475</name>
</gene>
<evidence type="ECO:0000313" key="3">
    <source>
        <dbReference type="Proteomes" id="UP001286313"/>
    </source>
</evidence>
<evidence type="ECO:0000256" key="1">
    <source>
        <dbReference type="SAM" id="MobiDB-lite"/>
    </source>
</evidence>
<sequence>MLVRCRPRAGSGQGGDDSEDMLPETRSKRGKVDRRRVMDKTKLPPNWKSVLRDNNKTELSEFFADKIVTMCPDNVVFVTKEDQALSKRSISLDG</sequence>
<keyword evidence="3" id="KW-1185">Reference proteome</keyword>
<proteinExistence type="predicted"/>
<dbReference type="EMBL" id="JAWQEG010000481">
    <property type="protein sequence ID" value="KAK3889503.1"/>
    <property type="molecule type" value="Genomic_DNA"/>
</dbReference>
<evidence type="ECO:0000313" key="2">
    <source>
        <dbReference type="EMBL" id="KAK3889503.1"/>
    </source>
</evidence>
<protein>
    <submittedName>
        <fullName evidence="2">Uncharacterized protein</fullName>
    </submittedName>
</protein>
<dbReference type="AlphaFoldDB" id="A0AAE1GH92"/>
<name>A0AAE1GH92_PETCI</name>